<keyword evidence="3" id="KW-1185">Reference proteome</keyword>
<dbReference type="EMBL" id="VJMJ01000012">
    <property type="protein sequence ID" value="KAF0743963.1"/>
    <property type="molecule type" value="Genomic_DNA"/>
</dbReference>
<dbReference type="VEuPathDB" id="FungiDB:AeMF1_003567"/>
<proteinExistence type="predicted"/>
<organism evidence="2 3">
    <name type="scientific">Aphanomyces euteiches</name>
    <dbReference type="NCBI Taxonomy" id="100861"/>
    <lineage>
        <taxon>Eukaryota</taxon>
        <taxon>Sar</taxon>
        <taxon>Stramenopiles</taxon>
        <taxon>Oomycota</taxon>
        <taxon>Saprolegniomycetes</taxon>
        <taxon>Saprolegniales</taxon>
        <taxon>Verrucalvaceae</taxon>
        <taxon>Aphanomyces</taxon>
    </lineage>
</organism>
<evidence type="ECO:0008006" key="4">
    <source>
        <dbReference type="Google" id="ProtNLM"/>
    </source>
</evidence>
<name>A0A6G0XU81_9STRA</name>
<keyword evidence="1" id="KW-1133">Transmembrane helix</keyword>
<accession>A0A6G0XU81</accession>
<reference evidence="2 3" key="1">
    <citation type="submission" date="2019-07" db="EMBL/GenBank/DDBJ databases">
        <title>Genomics analysis of Aphanomyces spp. identifies a new class of oomycete effector associated with host adaptation.</title>
        <authorList>
            <person name="Gaulin E."/>
        </authorList>
    </citation>
    <scope>NUCLEOTIDE SEQUENCE [LARGE SCALE GENOMIC DNA]</scope>
    <source>
        <strain evidence="2 3">ATCC 201684</strain>
    </source>
</reference>
<dbReference type="SUPFAM" id="SSF49344">
    <property type="entry name" value="CBD9-like"/>
    <property type="match status" value="1"/>
</dbReference>
<dbReference type="CDD" id="cd09620">
    <property type="entry name" value="CBM9_like_3"/>
    <property type="match status" value="1"/>
</dbReference>
<evidence type="ECO:0000313" key="3">
    <source>
        <dbReference type="Proteomes" id="UP000481153"/>
    </source>
</evidence>
<evidence type="ECO:0000313" key="2">
    <source>
        <dbReference type="EMBL" id="KAF0743963.1"/>
    </source>
</evidence>
<feature type="transmembrane region" description="Helical" evidence="1">
    <location>
        <begin position="21"/>
        <end position="41"/>
    </location>
</feature>
<keyword evidence="1" id="KW-0472">Membrane</keyword>
<sequence length="274" mass="31015">MYGSVDEGRGKDRRGSSLRSRVFISITVVGCLSLCFALMIVSMTPEQLDAKDNDAQRLQTQENPQGCFPIPSIDVFECPQRTSIEISQYLVDRRPFPSTTVDLCYSSTSLRVEYSTNNEGSFFVNPLYRHNDNIWEYNVFEAFIALGTHDPVEYFEFEVSPTNQTYSAFILNPHKDFSAPIGHFFVGTDEAEARAFGIEVSTKTDVTTNSWASKAILPFNLFNVVEPKGTQWRMNFMRKITNATLFPAQECGAWNAPNTYNFHVTPCFGLVRLV</sequence>
<comment type="caution">
    <text evidence="2">The sequence shown here is derived from an EMBL/GenBank/DDBJ whole genome shotgun (WGS) entry which is preliminary data.</text>
</comment>
<keyword evidence="1" id="KW-0812">Transmembrane</keyword>
<evidence type="ECO:0000256" key="1">
    <source>
        <dbReference type="SAM" id="Phobius"/>
    </source>
</evidence>
<protein>
    <recommendedName>
        <fullName evidence="4">Carbohydrate-binding domain-containing protein</fullName>
    </recommendedName>
</protein>
<dbReference type="AlphaFoldDB" id="A0A6G0XU81"/>
<dbReference type="Proteomes" id="UP000481153">
    <property type="component" value="Unassembled WGS sequence"/>
</dbReference>
<gene>
    <name evidence="2" type="ORF">Ae201684_001603</name>
</gene>
<dbReference type="Gene3D" id="2.60.40.1190">
    <property type="match status" value="1"/>
</dbReference>